<evidence type="ECO:0000313" key="6">
    <source>
        <dbReference type="Proteomes" id="UP000184164"/>
    </source>
</evidence>
<accession>A0A1M4YLM9</accession>
<dbReference type="HAMAP" id="MF_02128">
    <property type="entry name" value="TMP_kinase"/>
    <property type="match status" value="1"/>
</dbReference>
<dbReference type="InterPro" id="IPR036676">
    <property type="entry name" value="PurM-like_C_sf"/>
</dbReference>
<dbReference type="AlphaFoldDB" id="A0A1M4YLM9"/>
<feature type="binding site" evidence="2">
    <location>
        <position position="352"/>
    </location>
    <ligand>
        <name>substrate</name>
    </ligand>
</feature>
<feature type="domain" description="PurM-like C-terminal" evidence="4">
    <location>
        <begin position="174"/>
        <end position="331"/>
    </location>
</feature>
<proteinExistence type="inferred from homology"/>
<protein>
    <recommendedName>
        <fullName evidence="2">Thiamine-monophosphate kinase</fullName>
        <shortName evidence="2">TMP kinase</shortName>
        <shortName evidence="2">Thiamine-phosphate kinase</shortName>
        <ecNumber evidence="2">2.7.4.16</ecNumber>
    </recommendedName>
</protein>
<reference evidence="5 6" key="1">
    <citation type="submission" date="2016-11" db="EMBL/GenBank/DDBJ databases">
        <authorList>
            <person name="Jaros S."/>
            <person name="Januszkiewicz K."/>
            <person name="Wedrychowicz H."/>
        </authorList>
    </citation>
    <scope>NUCLEOTIDE SEQUENCE [LARGE SCALE GENOMIC DNA]</scope>
    <source>
        <strain evidence="5 6">DSM 26910</strain>
    </source>
</reference>
<feature type="binding site" evidence="2">
    <location>
        <position position="67"/>
    </location>
    <ligand>
        <name>Mg(2+)</name>
        <dbReference type="ChEBI" id="CHEBI:18420"/>
        <label>2</label>
    </ligand>
</feature>
<dbReference type="SUPFAM" id="SSF56042">
    <property type="entry name" value="PurM C-terminal domain-like"/>
    <property type="match status" value="1"/>
</dbReference>
<feature type="binding site" evidence="2">
    <location>
        <position position="67"/>
    </location>
    <ligand>
        <name>Mg(2+)</name>
        <dbReference type="ChEBI" id="CHEBI:18420"/>
        <label>1</label>
    </ligand>
</feature>
<dbReference type="NCBIfam" id="TIGR01379">
    <property type="entry name" value="thiL"/>
    <property type="match status" value="1"/>
</dbReference>
<dbReference type="CDD" id="cd02194">
    <property type="entry name" value="ThiL"/>
    <property type="match status" value="1"/>
</dbReference>
<feature type="binding site" evidence="2">
    <location>
        <position position="51"/>
    </location>
    <ligand>
        <name>Mg(2+)</name>
        <dbReference type="ChEBI" id="CHEBI:18420"/>
        <label>4</label>
    </ligand>
</feature>
<gene>
    <name evidence="2" type="primary">thiL</name>
    <name evidence="5" type="ORF">SAMN05444274_103397</name>
</gene>
<feature type="binding site" evidence="2">
    <location>
        <begin position="143"/>
        <end position="144"/>
    </location>
    <ligand>
        <name>ATP</name>
        <dbReference type="ChEBI" id="CHEBI:30616"/>
    </ligand>
</feature>
<feature type="binding site" evidence="2">
    <location>
        <position position="96"/>
    </location>
    <ligand>
        <name>Mg(2+)</name>
        <dbReference type="ChEBI" id="CHEBI:18420"/>
        <label>3</label>
    </ligand>
</feature>
<feature type="binding site" evidence="2">
    <location>
        <position position="170"/>
    </location>
    <ligand>
        <name>ATP</name>
        <dbReference type="ChEBI" id="CHEBI:30616"/>
    </ligand>
</feature>
<comment type="miscellaneous">
    <text evidence="2">Reaction mechanism of ThiL seems to utilize a direct, inline transfer of the gamma-phosphate of ATP to TMP rather than a phosphorylated enzyme intermediate.</text>
</comment>
<evidence type="ECO:0000259" key="3">
    <source>
        <dbReference type="Pfam" id="PF00586"/>
    </source>
</evidence>
<evidence type="ECO:0000256" key="1">
    <source>
        <dbReference type="ARBA" id="ARBA00022977"/>
    </source>
</evidence>
<dbReference type="Pfam" id="PF02769">
    <property type="entry name" value="AIRS_C"/>
    <property type="match status" value="1"/>
</dbReference>
<dbReference type="UniPathway" id="UPA00060">
    <property type="reaction ID" value="UER00142"/>
</dbReference>
<comment type="similarity">
    <text evidence="2">Belongs to the thiamine-monophosphate kinase family.</text>
</comment>
<comment type="catalytic activity">
    <reaction evidence="2">
        <text>thiamine phosphate + ATP = thiamine diphosphate + ADP</text>
        <dbReference type="Rhea" id="RHEA:15913"/>
        <dbReference type="ChEBI" id="CHEBI:30616"/>
        <dbReference type="ChEBI" id="CHEBI:37575"/>
        <dbReference type="ChEBI" id="CHEBI:58937"/>
        <dbReference type="ChEBI" id="CHEBI:456216"/>
        <dbReference type="EC" id="2.7.4.16"/>
    </reaction>
</comment>
<keyword evidence="2" id="KW-0479">Metal-binding</keyword>
<feature type="binding site" evidence="2">
    <location>
        <position position="247"/>
    </location>
    <ligand>
        <name>Mg(2+)</name>
        <dbReference type="ChEBI" id="CHEBI:18420"/>
        <label>3</label>
    </ligand>
</feature>
<dbReference type="GO" id="GO:0009229">
    <property type="term" value="P:thiamine diphosphate biosynthetic process"/>
    <property type="evidence" value="ECO:0007669"/>
    <property type="project" value="UniProtKB-UniRule"/>
</dbReference>
<keyword evidence="2" id="KW-0460">Magnesium</keyword>
<keyword evidence="2" id="KW-0547">Nucleotide-binding</keyword>
<dbReference type="Gene3D" id="3.30.1330.10">
    <property type="entry name" value="PurM-like, N-terminal domain"/>
    <property type="match status" value="1"/>
</dbReference>
<feature type="binding site" evidence="2">
    <location>
        <position position="74"/>
    </location>
    <ligand>
        <name>substrate</name>
    </ligand>
</feature>
<feature type="binding site" evidence="2">
    <location>
        <position position="249"/>
    </location>
    <ligand>
        <name>ATP</name>
        <dbReference type="ChEBI" id="CHEBI:30616"/>
    </ligand>
</feature>
<feature type="domain" description="PurM-like N-terminal" evidence="3">
    <location>
        <begin position="49"/>
        <end position="161"/>
    </location>
</feature>
<dbReference type="Pfam" id="PF00586">
    <property type="entry name" value="AIRS"/>
    <property type="match status" value="1"/>
</dbReference>
<dbReference type="PANTHER" id="PTHR30270">
    <property type="entry name" value="THIAMINE-MONOPHOSPHATE KINASE"/>
    <property type="match status" value="1"/>
</dbReference>
<dbReference type="InterPro" id="IPR010918">
    <property type="entry name" value="PurM-like_C_dom"/>
</dbReference>
<comment type="pathway">
    <text evidence="2">Cofactor biosynthesis; thiamine diphosphate biosynthesis; thiamine diphosphate from thiamine phosphate: step 1/1.</text>
</comment>
<evidence type="ECO:0000313" key="5">
    <source>
        <dbReference type="EMBL" id="SHF06680.1"/>
    </source>
</evidence>
<sequence length="357" mass="38936">MQLTPFSLLLIMSKEKKQTRIADLGEFGLIERLTKNINIVNKSTLRGVGDDAAVIDYKENCVVFSTDLLTEGVHFNLMYVPLKHLGYKAVVVNLSDIYAMNARPRQITVNLALSNKFSVEAVEELYSGIHLACEHYGVDLVGGDTTSSLTGLTISISVLGEAIPENLVYRSGAKPGDLLCVSGDLGGAYMGLQLLERENEVFKVNQNTQPQLQGYDYILGRQLKPEARADVVNAFEKLKLKPTSMIDISDGLSSEILHLCKNSNVGCQLFEGSVPMDDQTKKMAGELNINPIVAALNGGEDYELLFTLSPEDSEKIKNDPDFTVIGKITEPAEGANLIAMGGSKIPLQAQGWNHLKS</sequence>
<feature type="binding site" evidence="2">
    <location>
        <position position="96"/>
    </location>
    <ligand>
        <name>Mg(2+)</name>
        <dbReference type="ChEBI" id="CHEBI:18420"/>
        <label>2</label>
    </ligand>
</feature>
<dbReference type="EC" id="2.7.4.16" evidence="2"/>
<name>A0A1M4YLM9_9BACT</name>
<evidence type="ECO:0000259" key="4">
    <source>
        <dbReference type="Pfam" id="PF02769"/>
    </source>
</evidence>
<dbReference type="PIRSF" id="PIRSF005303">
    <property type="entry name" value="Thiam_monoph_kin"/>
    <property type="match status" value="1"/>
</dbReference>
<dbReference type="EMBL" id="FQUM01000003">
    <property type="protein sequence ID" value="SHF06680.1"/>
    <property type="molecule type" value="Genomic_DNA"/>
</dbReference>
<dbReference type="SUPFAM" id="SSF55326">
    <property type="entry name" value="PurM N-terminal domain-like"/>
    <property type="match status" value="1"/>
</dbReference>
<dbReference type="InterPro" id="IPR006283">
    <property type="entry name" value="ThiL-like"/>
</dbReference>
<dbReference type="PANTHER" id="PTHR30270:SF0">
    <property type="entry name" value="THIAMINE-MONOPHOSPHATE KINASE"/>
    <property type="match status" value="1"/>
</dbReference>
<keyword evidence="6" id="KW-1185">Reference proteome</keyword>
<keyword evidence="2" id="KW-0808">Transferase</keyword>
<dbReference type="GO" id="GO:0009030">
    <property type="term" value="F:thiamine-phosphate kinase activity"/>
    <property type="evidence" value="ECO:0007669"/>
    <property type="project" value="UniProtKB-UniRule"/>
</dbReference>
<dbReference type="Proteomes" id="UP000184164">
    <property type="component" value="Unassembled WGS sequence"/>
</dbReference>
<feature type="binding site" evidence="2">
    <location>
        <position position="250"/>
    </location>
    <ligand>
        <name>Mg(2+)</name>
        <dbReference type="ChEBI" id="CHEBI:18420"/>
        <label>5</label>
    </ligand>
</feature>
<dbReference type="InterPro" id="IPR036921">
    <property type="entry name" value="PurM-like_N_sf"/>
</dbReference>
<keyword evidence="2 5" id="KW-0418">Kinase</keyword>
<dbReference type="GO" id="GO:0000287">
    <property type="term" value="F:magnesium ion binding"/>
    <property type="evidence" value="ECO:0007669"/>
    <property type="project" value="UniProtKB-UniRule"/>
</dbReference>
<feature type="binding site" evidence="2">
    <location>
        <position position="126"/>
    </location>
    <ligand>
        <name>ATP</name>
        <dbReference type="ChEBI" id="CHEBI:30616"/>
    </ligand>
</feature>
<dbReference type="InterPro" id="IPR016188">
    <property type="entry name" value="PurM-like_N"/>
</dbReference>
<keyword evidence="2" id="KW-0067">ATP-binding</keyword>
<feature type="binding site" evidence="2">
    <location>
        <position position="65"/>
    </location>
    <ligand>
        <name>Mg(2+)</name>
        <dbReference type="ChEBI" id="CHEBI:18420"/>
        <label>4</label>
    </ligand>
</feature>
<evidence type="ECO:0000256" key="2">
    <source>
        <dbReference type="HAMAP-Rule" id="MF_02128"/>
    </source>
</evidence>
<feature type="binding site" evidence="2">
    <location>
        <position position="300"/>
    </location>
    <ligand>
        <name>substrate</name>
    </ligand>
</feature>
<feature type="binding site" evidence="2">
    <location>
        <position position="51"/>
    </location>
    <ligand>
        <name>Mg(2+)</name>
        <dbReference type="ChEBI" id="CHEBI:18420"/>
        <label>3</label>
    </ligand>
</feature>
<comment type="function">
    <text evidence="2">Catalyzes the ATP-dependent phosphorylation of thiamine-monophosphate (TMP) to form thiamine-pyrophosphate (TPP), the active form of vitamin B1.</text>
</comment>
<feature type="binding site" evidence="2">
    <location>
        <position position="66"/>
    </location>
    <ligand>
        <name>Mg(2+)</name>
        <dbReference type="ChEBI" id="CHEBI:18420"/>
        <label>1</label>
    </ligand>
</feature>
<dbReference type="GO" id="GO:0009228">
    <property type="term" value="P:thiamine biosynthetic process"/>
    <property type="evidence" value="ECO:0007669"/>
    <property type="project" value="UniProtKB-KW"/>
</dbReference>
<dbReference type="STRING" id="1484053.SAMN05444274_103397"/>
<keyword evidence="1 2" id="KW-0784">Thiamine biosynthesis</keyword>
<dbReference type="GO" id="GO:0005524">
    <property type="term" value="F:ATP binding"/>
    <property type="evidence" value="ECO:0007669"/>
    <property type="project" value="UniProtKB-UniRule"/>
</dbReference>
<feature type="binding site" evidence="2">
    <location>
        <position position="96"/>
    </location>
    <ligand>
        <name>Mg(2+)</name>
        <dbReference type="ChEBI" id="CHEBI:18420"/>
        <label>4</label>
    </ligand>
</feature>
<organism evidence="5 6">
    <name type="scientific">Mariniphaga anaerophila</name>
    <dbReference type="NCBI Taxonomy" id="1484053"/>
    <lineage>
        <taxon>Bacteria</taxon>
        <taxon>Pseudomonadati</taxon>
        <taxon>Bacteroidota</taxon>
        <taxon>Bacteroidia</taxon>
        <taxon>Marinilabiliales</taxon>
        <taxon>Prolixibacteraceae</taxon>
        <taxon>Mariniphaga</taxon>
    </lineage>
</organism>
<dbReference type="Gene3D" id="3.90.650.10">
    <property type="entry name" value="PurM-like C-terminal domain"/>
    <property type="match status" value="1"/>
</dbReference>
<feature type="binding site" evidence="2">
    <location>
        <position position="144"/>
    </location>
    <ligand>
        <name>Mg(2+)</name>
        <dbReference type="ChEBI" id="CHEBI:18420"/>
        <label>1</label>
    </ligand>
</feature>